<evidence type="ECO:0000313" key="1">
    <source>
        <dbReference type="EMBL" id="SAL09303.1"/>
    </source>
</evidence>
<proteinExistence type="predicted"/>
<evidence type="ECO:0000313" key="2">
    <source>
        <dbReference type="Proteomes" id="UP000054683"/>
    </source>
</evidence>
<dbReference type="EMBL" id="FCOK02000001">
    <property type="protein sequence ID" value="SAL09303.1"/>
    <property type="molecule type" value="Genomic_DNA"/>
</dbReference>
<organism evidence="1 2">
    <name type="scientific">Caballeronia udeis</name>
    <dbReference type="NCBI Taxonomy" id="1232866"/>
    <lineage>
        <taxon>Bacteria</taxon>
        <taxon>Pseudomonadati</taxon>
        <taxon>Pseudomonadota</taxon>
        <taxon>Betaproteobacteria</taxon>
        <taxon>Burkholderiales</taxon>
        <taxon>Burkholderiaceae</taxon>
        <taxon>Caballeronia</taxon>
    </lineage>
</organism>
<name>A0A158EPA0_9BURK</name>
<dbReference type="Proteomes" id="UP000054683">
    <property type="component" value="Unassembled WGS sequence"/>
</dbReference>
<dbReference type="RefSeq" id="WP_062080821.1">
    <property type="nucleotide sequence ID" value="NZ_FCOK02000001.1"/>
</dbReference>
<reference evidence="1 2" key="1">
    <citation type="submission" date="2016-01" db="EMBL/GenBank/DDBJ databases">
        <authorList>
            <person name="Oliw E.H."/>
        </authorList>
    </citation>
    <scope>NUCLEOTIDE SEQUENCE [LARGE SCALE GENOMIC DNA]</scope>
    <source>
        <strain evidence="1">LMG 27134</strain>
    </source>
</reference>
<protein>
    <submittedName>
        <fullName evidence="1">Uncharacterized protein</fullName>
    </submittedName>
</protein>
<gene>
    <name evidence="1" type="ORF">AWB69_00018</name>
</gene>
<dbReference type="AlphaFoldDB" id="A0A158EPA0"/>
<sequence>MAVALKERVRLLEGRLVQPDTGGINFPRTDLIRNMIRTGRSYAELNAEERELHDDYVPLKKSLFDFSAADLLAKIRWPEAGASD</sequence>
<accession>A0A158EPA0</accession>